<comment type="caution">
    <text evidence="7">The sequence shown here is derived from an EMBL/GenBank/DDBJ whole genome shotgun (WGS) entry which is preliminary data.</text>
</comment>
<dbReference type="Proteomes" id="UP000295620">
    <property type="component" value="Unassembled WGS sequence"/>
</dbReference>
<dbReference type="Gene3D" id="1.10.760.10">
    <property type="entry name" value="Cytochrome c-like domain"/>
    <property type="match status" value="1"/>
</dbReference>
<dbReference type="GO" id="GO:0046872">
    <property type="term" value="F:metal ion binding"/>
    <property type="evidence" value="ECO:0007669"/>
    <property type="project" value="UniProtKB-KW"/>
</dbReference>
<evidence type="ECO:0000259" key="6">
    <source>
        <dbReference type="PROSITE" id="PS51007"/>
    </source>
</evidence>
<evidence type="ECO:0000256" key="3">
    <source>
        <dbReference type="ARBA" id="ARBA00023004"/>
    </source>
</evidence>
<keyword evidence="5" id="KW-0732">Signal</keyword>
<name>A0A4R6SY16_9SPHI</name>
<protein>
    <submittedName>
        <fullName evidence="7">Cbb3-type cytochrome c oxidase subunit III</fullName>
    </submittedName>
</protein>
<evidence type="ECO:0000256" key="1">
    <source>
        <dbReference type="ARBA" id="ARBA00022617"/>
    </source>
</evidence>
<evidence type="ECO:0000313" key="7">
    <source>
        <dbReference type="EMBL" id="TDQ11296.1"/>
    </source>
</evidence>
<evidence type="ECO:0000256" key="4">
    <source>
        <dbReference type="PROSITE-ProRule" id="PRU00433"/>
    </source>
</evidence>
<evidence type="ECO:0000256" key="5">
    <source>
        <dbReference type="SAM" id="SignalP"/>
    </source>
</evidence>
<dbReference type="InterPro" id="IPR051459">
    <property type="entry name" value="Cytochrome_c-type_DH"/>
</dbReference>
<feature type="domain" description="Cytochrome c" evidence="6">
    <location>
        <begin position="31"/>
        <end position="120"/>
    </location>
</feature>
<dbReference type="Pfam" id="PF13442">
    <property type="entry name" value="Cytochrome_CBB3"/>
    <property type="match status" value="1"/>
</dbReference>
<dbReference type="PANTHER" id="PTHR35008:SF8">
    <property type="entry name" value="ALCOHOL DEHYDROGENASE CYTOCHROME C SUBUNIT"/>
    <property type="match status" value="1"/>
</dbReference>
<feature type="signal peptide" evidence="5">
    <location>
        <begin position="1"/>
        <end position="23"/>
    </location>
</feature>
<gene>
    <name evidence="7" type="ORF">ATK78_0414</name>
</gene>
<dbReference type="AlphaFoldDB" id="A0A4R6SY16"/>
<evidence type="ECO:0000313" key="8">
    <source>
        <dbReference type="Proteomes" id="UP000295620"/>
    </source>
</evidence>
<keyword evidence="8" id="KW-1185">Reference proteome</keyword>
<reference evidence="7 8" key="1">
    <citation type="submission" date="2019-03" db="EMBL/GenBank/DDBJ databases">
        <title>Genomic Encyclopedia of Archaeal and Bacterial Type Strains, Phase II (KMG-II): from individual species to whole genera.</title>
        <authorList>
            <person name="Goeker M."/>
        </authorList>
    </citation>
    <scope>NUCLEOTIDE SEQUENCE [LARGE SCALE GENOMIC DNA]</scope>
    <source>
        <strain evidence="7 8">DSM 19035</strain>
    </source>
</reference>
<dbReference type="EMBL" id="SNYC01000003">
    <property type="protein sequence ID" value="TDQ11296.1"/>
    <property type="molecule type" value="Genomic_DNA"/>
</dbReference>
<proteinExistence type="predicted"/>
<evidence type="ECO:0000256" key="2">
    <source>
        <dbReference type="ARBA" id="ARBA00022723"/>
    </source>
</evidence>
<dbReference type="SUPFAM" id="SSF46626">
    <property type="entry name" value="Cytochrome c"/>
    <property type="match status" value="1"/>
</dbReference>
<dbReference type="GO" id="GO:0009055">
    <property type="term" value="F:electron transfer activity"/>
    <property type="evidence" value="ECO:0007669"/>
    <property type="project" value="InterPro"/>
</dbReference>
<keyword evidence="2 4" id="KW-0479">Metal-binding</keyword>
<organism evidence="7 8">
    <name type="scientific">Pedobacter metabolipauper</name>
    <dbReference type="NCBI Taxonomy" id="425513"/>
    <lineage>
        <taxon>Bacteria</taxon>
        <taxon>Pseudomonadati</taxon>
        <taxon>Bacteroidota</taxon>
        <taxon>Sphingobacteriia</taxon>
        <taxon>Sphingobacteriales</taxon>
        <taxon>Sphingobacteriaceae</taxon>
        <taxon>Pedobacter</taxon>
    </lineage>
</organism>
<dbReference type="InterPro" id="IPR036909">
    <property type="entry name" value="Cyt_c-like_dom_sf"/>
</dbReference>
<dbReference type="GO" id="GO:0020037">
    <property type="term" value="F:heme binding"/>
    <property type="evidence" value="ECO:0007669"/>
    <property type="project" value="InterPro"/>
</dbReference>
<keyword evidence="1 4" id="KW-0349">Heme</keyword>
<sequence>MRRTVLSLIFIAAIASMIYSCQGADQLKQDIYYTNGRDIYIKNCQNCHGVNGEGLGALTPGLTDSIFLKENKQKIACIIKYGMDSTITINGQQFEDKMPDFNTLANIDLAQLIVYVTNSFGNKQGMYTPEQVAADLKKCSN</sequence>
<dbReference type="InterPro" id="IPR009056">
    <property type="entry name" value="Cyt_c-like_dom"/>
</dbReference>
<dbReference type="PROSITE" id="PS51007">
    <property type="entry name" value="CYTC"/>
    <property type="match status" value="1"/>
</dbReference>
<feature type="chain" id="PRO_5020466129" evidence="5">
    <location>
        <begin position="24"/>
        <end position="141"/>
    </location>
</feature>
<dbReference type="PANTHER" id="PTHR35008">
    <property type="entry name" value="BLL4482 PROTEIN-RELATED"/>
    <property type="match status" value="1"/>
</dbReference>
<accession>A0A4R6SY16</accession>
<dbReference type="PROSITE" id="PS51257">
    <property type="entry name" value="PROKAR_LIPOPROTEIN"/>
    <property type="match status" value="1"/>
</dbReference>
<dbReference type="OrthoDB" id="9811395at2"/>
<keyword evidence="3 4" id="KW-0408">Iron</keyword>
<dbReference type="RefSeq" id="WP_133574378.1">
    <property type="nucleotide sequence ID" value="NZ_SNYC01000003.1"/>
</dbReference>